<dbReference type="Gene3D" id="3.40.1080.10">
    <property type="entry name" value="Glutaconate Coenzyme A-transferase"/>
    <property type="match status" value="1"/>
</dbReference>
<evidence type="ECO:0000256" key="1">
    <source>
        <dbReference type="ARBA" id="ARBA00022679"/>
    </source>
</evidence>
<sequence length="295" mass="31544">MSKSKLVTLDEAVADIADGAKVGLGGWIFNAQPMALVRALIRRGARDLDLVPMPGSIAPDMLIGAGCVRSTICVFISFEQFGLAPHFRRQAEAGTLKVHELDGPALAGGMRAAICDLPYMPIPNLGTDHPRYAPEFYRPLPTGPGERKLLAAAAVRPDVCLLHAQQADEHGNVQYLGAPFFDAMLAQASRKVIVSVDRIVSSETIRRSNHLTKLPSAMVDRVVEAPWGAHPTASPSLYRGDDKHLKEYVKASAGDAAFAAYLEKYVREAGTQQAYLDALGGARVGGLSASESNLS</sequence>
<comment type="caution">
    <text evidence="2">The sequence shown here is derived from an EMBL/GenBank/DDBJ whole genome shotgun (WGS) entry which is preliminary data.</text>
</comment>
<reference evidence="3" key="1">
    <citation type="submission" date="2015-07" db="EMBL/GenBank/DDBJ databases">
        <title>Discovery of a poly(ethylene terephthalate assimilation.</title>
        <authorList>
            <person name="Yoshida S."/>
            <person name="Hiraga K."/>
            <person name="Takehana T."/>
            <person name="Taniguchi I."/>
            <person name="Yamaji H."/>
            <person name="Maeda Y."/>
            <person name="Toyohara K."/>
            <person name="Miyamoto K."/>
            <person name="Kimura Y."/>
            <person name="Oda K."/>
        </authorList>
    </citation>
    <scope>NUCLEOTIDE SEQUENCE [LARGE SCALE GENOMIC DNA]</scope>
    <source>
        <strain evidence="3">NBRC 110686 / TISTR 2288 / 201-F6</strain>
    </source>
</reference>
<dbReference type="EC" id="2.8.3.6" evidence="2"/>
<keyword evidence="1 2" id="KW-0808">Transferase</keyword>
<proteinExistence type="predicted"/>
<dbReference type="GO" id="GO:0047569">
    <property type="term" value="F:3-oxoadipate CoA-transferase activity"/>
    <property type="evidence" value="ECO:0007669"/>
    <property type="project" value="UniProtKB-EC"/>
</dbReference>
<dbReference type="PANTHER" id="PTHR13707">
    <property type="entry name" value="KETOACID-COENZYME A TRANSFERASE"/>
    <property type="match status" value="1"/>
</dbReference>
<name>A0A0K8P5Q2_PISS1</name>
<dbReference type="RefSeq" id="WP_054021825.1">
    <property type="nucleotide sequence ID" value="NZ_BBYR01000064.1"/>
</dbReference>
<dbReference type="STRING" id="1547922.ISF6_4111"/>
<dbReference type="InterPro" id="IPR004165">
    <property type="entry name" value="CoA_trans_fam_I"/>
</dbReference>
<protein>
    <submittedName>
        <fullName evidence="2">3-oxoadipate CoA-transferase, subunit A</fullName>
        <ecNumber evidence="2">2.8.3.6</ecNumber>
    </submittedName>
</protein>
<dbReference type="AlphaFoldDB" id="A0A0K8P5Q2"/>
<dbReference type="SUPFAM" id="SSF100950">
    <property type="entry name" value="NagB/RpiA/CoA transferase-like"/>
    <property type="match status" value="1"/>
</dbReference>
<dbReference type="SMART" id="SM00882">
    <property type="entry name" value="CoA_trans"/>
    <property type="match status" value="1"/>
</dbReference>
<evidence type="ECO:0000313" key="2">
    <source>
        <dbReference type="EMBL" id="GAP37917.1"/>
    </source>
</evidence>
<dbReference type="PANTHER" id="PTHR13707:SF60">
    <property type="entry name" value="ACETATE COA-TRANSFERASE SUBUNIT ALPHA"/>
    <property type="match status" value="1"/>
</dbReference>
<accession>A0A0K8P5Q2</accession>
<dbReference type="EMBL" id="BBYR01000064">
    <property type="protein sequence ID" value="GAP37917.1"/>
    <property type="molecule type" value="Genomic_DNA"/>
</dbReference>
<keyword evidence="3" id="KW-1185">Reference proteome</keyword>
<dbReference type="Pfam" id="PF01144">
    <property type="entry name" value="CoA_trans"/>
    <property type="match status" value="1"/>
</dbReference>
<dbReference type="InterPro" id="IPR037171">
    <property type="entry name" value="NagB/RpiA_transferase-like"/>
</dbReference>
<gene>
    <name evidence="2" type="ORF">ISF6_4111</name>
</gene>
<organism evidence="2 3">
    <name type="scientific">Piscinibacter sakaiensis</name>
    <name type="common">Ideonella sakaiensis</name>
    <dbReference type="NCBI Taxonomy" id="1547922"/>
    <lineage>
        <taxon>Bacteria</taxon>
        <taxon>Pseudomonadati</taxon>
        <taxon>Pseudomonadota</taxon>
        <taxon>Betaproteobacteria</taxon>
        <taxon>Burkholderiales</taxon>
        <taxon>Sphaerotilaceae</taxon>
        <taxon>Piscinibacter</taxon>
    </lineage>
</organism>
<dbReference type="Proteomes" id="UP000037660">
    <property type="component" value="Unassembled WGS sequence"/>
</dbReference>
<evidence type="ECO:0000313" key="3">
    <source>
        <dbReference type="Proteomes" id="UP000037660"/>
    </source>
</evidence>
<reference evidence="2 3" key="2">
    <citation type="journal article" date="2016" name="Science">
        <title>A bacterium that degrades and assimilates poly(ethylene terephthalate).</title>
        <authorList>
            <person name="Yoshida S."/>
            <person name="Hiraga K."/>
            <person name="Takehana T."/>
            <person name="Taniguchi I."/>
            <person name="Yamaji H."/>
            <person name="Maeda Y."/>
            <person name="Toyohara K."/>
            <person name="Miyamoto K."/>
            <person name="Kimura Y."/>
            <person name="Oda K."/>
        </authorList>
    </citation>
    <scope>NUCLEOTIDE SEQUENCE [LARGE SCALE GENOMIC DNA]</scope>
    <source>
        <strain evidence="3">NBRC 110686 / TISTR 2288 / 201-F6</strain>
    </source>
</reference>
<dbReference type="OrthoDB" id="9777193at2"/>